<dbReference type="GO" id="GO:0008270">
    <property type="term" value="F:zinc ion binding"/>
    <property type="evidence" value="ECO:0007669"/>
    <property type="project" value="UniProtKB-KW"/>
</dbReference>
<evidence type="ECO:0000256" key="8">
    <source>
        <dbReference type="ARBA" id="ARBA00022816"/>
    </source>
</evidence>
<dbReference type="GO" id="GO:0008139">
    <property type="term" value="F:nuclear localization sequence binding"/>
    <property type="evidence" value="ECO:0007669"/>
    <property type="project" value="TreeGrafter"/>
</dbReference>
<feature type="compositionally biased region" description="Polar residues" evidence="21">
    <location>
        <begin position="871"/>
        <end position="894"/>
    </location>
</feature>
<evidence type="ECO:0000313" key="23">
    <source>
        <dbReference type="EMBL" id="KAK6628675.1"/>
    </source>
</evidence>
<feature type="compositionally biased region" description="Basic and acidic residues" evidence="21">
    <location>
        <begin position="1451"/>
        <end position="1483"/>
    </location>
</feature>
<evidence type="ECO:0000256" key="18">
    <source>
        <dbReference type="ARBA" id="ARBA00078197"/>
    </source>
</evidence>
<keyword evidence="9" id="KW-0862">Zinc</keyword>
<dbReference type="SUPFAM" id="SSF90209">
    <property type="entry name" value="Ran binding protein zinc finger-like"/>
    <property type="match status" value="2"/>
</dbReference>
<keyword evidence="14" id="KW-0472">Membrane</keyword>
<dbReference type="PROSITE" id="PS50199">
    <property type="entry name" value="ZF_RANBP2_2"/>
    <property type="match status" value="3"/>
</dbReference>
<feature type="region of interest" description="Disordered" evidence="21">
    <location>
        <begin position="855"/>
        <end position="1059"/>
    </location>
</feature>
<feature type="compositionally biased region" description="Basic and acidic residues" evidence="21">
    <location>
        <begin position="370"/>
        <end position="379"/>
    </location>
</feature>
<feature type="region of interest" description="Disordered" evidence="21">
    <location>
        <begin position="161"/>
        <end position="198"/>
    </location>
</feature>
<evidence type="ECO:0000256" key="2">
    <source>
        <dbReference type="ARBA" id="ARBA00004126"/>
    </source>
</evidence>
<feature type="compositionally biased region" description="Basic and acidic residues" evidence="21">
    <location>
        <begin position="954"/>
        <end position="967"/>
    </location>
</feature>
<evidence type="ECO:0000256" key="7">
    <source>
        <dbReference type="ARBA" id="ARBA00022771"/>
    </source>
</evidence>
<keyword evidence="6" id="KW-0677">Repeat</keyword>
<feature type="compositionally biased region" description="Polar residues" evidence="21">
    <location>
        <begin position="1101"/>
        <end position="1110"/>
    </location>
</feature>
<evidence type="ECO:0000259" key="22">
    <source>
        <dbReference type="PROSITE" id="PS50199"/>
    </source>
</evidence>
<dbReference type="GO" id="GO:0031965">
    <property type="term" value="C:nuclear membrane"/>
    <property type="evidence" value="ECO:0007669"/>
    <property type="project" value="UniProtKB-SubCell"/>
</dbReference>
<dbReference type="GO" id="GO:0006405">
    <property type="term" value="P:RNA export from nucleus"/>
    <property type="evidence" value="ECO:0007669"/>
    <property type="project" value="TreeGrafter"/>
</dbReference>
<keyword evidence="4" id="KW-0813">Transport</keyword>
<evidence type="ECO:0000256" key="11">
    <source>
        <dbReference type="ARBA" id="ARBA00023010"/>
    </source>
</evidence>
<evidence type="ECO:0000256" key="13">
    <source>
        <dbReference type="ARBA" id="ARBA00023132"/>
    </source>
</evidence>
<comment type="caution">
    <text evidence="23">The sequence shown here is derived from an EMBL/GenBank/DDBJ whole genome shotgun (WGS) entry which is preliminary data.</text>
</comment>
<proteinExistence type="inferred from homology"/>
<feature type="compositionally biased region" description="Low complexity" evidence="21">
    <location>
        <begin position="971"/>
        <end position="990"/>
    </location>
</feature>
<evidence type="ECO:0000256" key="14">
    <source>
        <dbReference type="ARBA" id="ARBA00023136"/>
    </source>
</evidence>
<comment type="similarity">
    <text evidence="16">Belongs to the NUP153 family.</text>
</comment>
<evidence type="ECO:0000256" key="16">
    <source>
        <dbReference type="ARBA" id="ARBA00060842"/>
    </source>
</evidence>
<dbReference type="SMART" id="SM00547">
    <property type="entry name" value="ZnF_RBZ"/>
    <property type="match status" value="3"/>
</dbReference>
<feature type="compositionally biased region" description="Basic and acidic residues" evidence="21">
    <location>
        <begin position="900"/>
        <end position="920"/>
    </location>
</feature>
<feature type="region of interest" description="Disordered" evidence="21">
    <location>
        <begin position="816"/>
        <end position="838"/>
    </location>
</feature>
<feature type="compositionally biased region" description="Low complexity" evidence="21">
    <location>
        <begin position="1033"/>
        <end position="1044"/>
    </location>
</feature>
<evidence type="ECO:0000256" key="12">
    <source>
        <dbReference type="ARBA" id="ARBA00023125"/>
    </source>
</evidence>
<organism evidence="23 24">
    <name type="scientific">Polyplax serrata</name>
    <name type="common">Common mouse louse</name>
    <dbReference type="NCBI Taxonomy" id="468196"/>
    <lineage>
        <taxon>Eukaryota</taxon>
        <taxon>Metazoa</taxon>
        <taxon>Ecdysozoa</taxon>
        <taxon>Arthropoda</taxon>
        <taxon>Hexapoda</taxon>
        <taxon>Insecta</taxon>
        <taxon>Pterygota</taxon>
        <taxon>Neoptera</taxon>
        <taxon>Paraneoptera</taxon>
        <taxon>Psocodea</taxon>
        <taxon>Troctomorpha</taxon>
        <taxon>Phthiraptera</taxon>
        <taxon>Anoplura</taxon>
        <taxon>Polyplacidae</taxon>
        <taxon>Polyplax</taxon>
    </lineage>
</organism>
<dbReference type="Proteomes" id="UP001372834">
    <property type="component" value="Unassembled WGS sequence"/>
</dbReference>
<evidence type="ECO:0000256" key="15">
    <source>
        <dbReference type="ARBA" id="ARBA00023242"/>
    </source>
</evidence>
<keyword evidence="12" id="KW-0238">DNA-binding</keyword>
<evidence type="ECO:0000256" key="10">
    <source>
        <dbReference type="ARBA" id="ARBA00022927"/>
    </source>
</evidence>
<evidence type="ECO:0000256" key="1">
    <source>
        <dbReference type="ARBA" id="ARBA00001947"/>
    </source>
</evidence>
<keyword evidence="8" id="KW-0509">mRNA transport</keyword>
<dbReference type="GO" id="GO:0017056">
    <property type="term" value="F:structural constituent of nuclear pore"/>
    <property type="evidence" value="ECO:0007669"/>
    <property type="project" value="TreeGrafter"/>
</dbReference>
<feature type="compositionally biased region" description="Low complexity" evidence="21">
    <location>
        <begin position="1223"/>
        <end position="1243"/>
    </location>
</feature>
<feature type="compositionally biased region" description="Basic and acidic residues" evidence="21">
    <location>
        <begin position="858"/>
        <end position="870"/>
    </location>
</feature>
<evidence type="ECO:0000256" key="3">
    <source>
        <dbReference type="ARBA" id="ARBA00004567"/>
    </source>
</evidence>
<dbReference type="GO" id="GO:0051028">
    <property type="term" value="P:mRNA transport"/>
    <property type="evidence" value="ECO:0007669"/>
    <property type="project" value="UniProtKB-KW"/>
</dbReference>
<evidence type="ECO:0000256" key="21">
    <source>
        <dbReference type="SAM" id="MobiDB-lite"/>
    </source>
</evidence>
<feature type="compositionally biased region" description="Low complexity" evidence="21">
    <location>
        <begin position="1078"/>
        <end position="1097"/>
    </location>
</feature>
<dbReference type="GO" id="GO:0003677">
    <property type="term" value="F:DNA binding"/>
    <property type="evidence" value="ECO:0007669"/>
    <property type="project" value="UniProtKB-KW"/>
</dbReference>
<dbReference type="Gene3D" id="4.10.1060.10">
    <property type="entry name" value="Zinc finger, RanBP2-type"/>
    <property type="match status" value="3"/>
</dbReference>
<feature type="compositionally biased region" description="Polar residues" evidence="21">
    <location>
        <begin position="1328"/>
        <end position="1347"/>
    </location>
</feature>
<dbReference type="PROSITE" id="PS01358">
    <property type="entry name" value="ZF_RANBP2_1"/>
    <property type="match status" value="3"/>
</dbReference>
<keyword evidence="10" id="KW-0653">Protein transport</keyword>
<feature type="domain" description="RanBP2-type" evidence="22">
    <location>
        <begin position="618"/>
        <end position="647"/>
    </location>
</feature>
<dbReference type="EMBL" id="JAWJWE010000036">
    <property type="protein sequence ID" value="KAK6628675.1"/>
    <property type="molecule type" value="Genomic_DNA"/>
</dbReference>
<feature type="compositionally biased region" description="Polar residues" evidence="21">
    <location>
        <begin position="1402"/>
        <end position="1419"/>
    </location>
</feature>
<accession>A0AAN8P2B7</accession>
<feature type="region of interest" description="Disordered" evidence="21">
    <location>
        <begin position="1078"/>
        <end position="1273"/>
    </location>
</feature>
<feature type="compositionally biased region" description="Polar residues" evidence="21">
    <location>
        <begin position="1259"/>
        <end position="1270"/>
    </location>
</feature>
<feature type="compositionally biased region" description="Low complexity" evidence="21">
    <location>
        <begin position="1286"/>
        <end position="1311"/>
    </location>
</feature>
<feature type="region of interest" description="Disordered" evidence="21">
    <location>
        <begin position="363"/>
        <end position="397"/>
    </location>
</feature>
<feature type="domain" description="RanBP2-type" evidence="22">
    <location>
        <begin position="682"/>
        <end position="711"/>
    </location>
</feature>
<evidence type="ECO:0000256" key="6">
    <source>
        <dbReference type="ARBA" id="ARBA00022737"/>
    </source>
</evidence>
<feature type="compositionally biased region" description="Polar residues" evidence="21">
    <location>
        <begin position="1130"/>
        <end position="1139"/>
    </location>
</feature>
<name>A0AAN8P2B7_POLSC</name>
<comment type="cofactor">
    <cofactor evidence="1">
        <name>Zn(2+)</name>
        <dbReference type="ChEBI" id="CHEBI:29105"/>
    </cofactor>
</comment>
<dbReference type="InterPro" id="IPR001876">
    <property type="entry name" value="Znf_RanBP2"/>
</dbReference>
<protein>
    <recommendedName>
        <fullName evidence="17">Nuclear pore complex protein Nup153</fullName>
    </recommendedName>
    <alternativeName>
        <fullName evidence="19">153 kDa nucleoporin</fullName>
    </alternativeName>
    <alternativeName>
        <fullName evidence="18">Nucleoporin Nup153</fullName>
    </alternativeName>
</protein>
<dbReference type="Pfam" id="PF00641">
    <property type="entry name" value="Zn_ribbon_RanBP"/>
    <property type="match status" value="2"/>
</dbReference>
<comment type="subcellular location">
    <subcellularLocation>
        <location evidence="2">Nucleus membrane</location>
    </subcellularLocation>
    <subcellularLocation>
        <location evidence="3">Nucleus</location>
        <location evidence="3">Nuclear pore complex</location>
    </subcellularLocation>
</comment>
<feature type="domain" description="RanBP2-type" evidence="22">
    <location>
        <begin position="750"/>
        <end position="779"/>
    </location>
</feature>
<feature type="region of interest" description="Disordered" evidence="21">
    <location>
        <begin position="1"/>
        <end position="21"/>
    </location>
</feature>
<evidence type="ECO:0000256" key="19">
    <source>
        <dbReference type="ARBA" id="ARBA00079437"/>
    </source>
</evidence>
<dbReference type="InterPro" id="IPR026054">
    <property type="entry name" value="Nucleoporin"/>
</dbReference>
<feature type="compositionally biased region" description="Pro residues" evidence="21">
    <location>
        <begin position="1149"/>
        <end position="1169"/>
    </location>
</feature>
<dbReference type="PANTHER" id="PTHR23193:SF23">
    <property type="entry name" value="NUCLEAR PORE COMPLEX PROTEIN NUP153"/>
    <property type="match status" value="1"/>
</dbReference>
<sequence>MAKGGNSQKSNGSRSTKPYDVSNSFVTKVASRVSDYLGGWFGSPFKFTNNAKSTEASSTRETPGIRTYESYDVKRPSFLPHSYLHVDEVETTSSPAKRFKPSQAERVDIDFPISPIPSTSGMLASSTVNHTREILKSEDFMTAEPGPSSLSRQRYSVRETITAAPPTSSTATDMKANGTTDNHSDSSESTSGCSSLVPQSDRLSQSAYVCSSRKRNLEDKLKYARQLQQSRTSMFLNRSIPVGDVSGGRKRPSFDVTAYGTASLDKSLLREKLVNSPFYTGQTSYGGASAYRLSRNSFYSQRSPRTCLDRREGMNVEVKPSHDGSTDSVANMSHTAKKILEALEQFSTPVNDAKRIPVNRLTPLGSKRRRGDELSESRMRLSTPISPLNPNPGPVITGLNVPTVPDLLKLKRLERIQNSTAAARQVAVEKQEYTLPSDVAPAKRTGKIVTKLKDKEKNVSLEKLEEVNLPKIPLPITTLPKFDFKLPPMAQSVANKPETKEQITSRTFKFSDPIFVTNNAVSESPAGKNNFTFSNPLNANEKSKLPEKEVPSLLTNFMSSEAVAKLKRKSINDTNVKGSDMTVPPVVNELKTGSVMDFFKNSSTVKETVDTKSSPKVASGTWECGSCLIRNLNESKICCGCKTARPSNEPKRTLPSPVKKPSVEEIKPVQPVMGFGDKFKPPVGSWSCKECFISNKESALKCLACESPKPSAVPPKPASSAPALAPVAEVPKPAATAAAPSGFGDFFKKQANQWECSVCMIRNKESDTKCAACETPKPGSKPEKVESKFSFGTTPAAGGFVFGIDKAGVKTAADSSTFKIQTNGPPSESAASTGSSQFKPISTSVGVFTFGIPPVTAQEKKEESPKDMKATTETNTSRFMVTSTSGSGVQNKVDSASEPVTERTEENNEKRTDVKSDRNEVSVTDSSKSKSEVSKPFIFGSACKSASTPFFGMSKEENNEKTSEPEAKAPAFVFGSASGSSSLETVSSSTTDFTFKQNKPAPSLLGGPDTGLPKSAATFQFKPFGSSEVTQKSSSALSGSSVSSDANEAEVKSSSVSTSIGATTTASIFGSASIFNNSNSNSKMSFGTTSTSSSGLGFMPGSSTTSNATPFTMPAQPFGVSGFGAPTLTKPATQPTQPEATSTPTLTPASPPAPAPAPTSAPAPTPTPAPASAATFGAPPTPAEKPALGSAFGNSPTNFGTVPNPFAVVDSTDAPKPFGGLRSTSSVPSFGSSSTPSFGSSFTQPTAPASKPAQPFVFGSSQESTSTPAVSTPGVFTFGASKPSQFSFGQSSGSSGSSVSSTFTFGSSTPSNNVFGNFGQPKTGGISIGQSPSPFGTSTSIFGQNSAPPAFTTEAPKFEFGAPAVQQQQQQPSVFKFGATSAQPATASPGAGFSLSIPQKFNFTGGQAPTTFSAESQVQDRMPRKSPRGKLPARVAAPLWGQAPMRQTDTPGHEMPGKDGDLSRNGAREGRKTDGRKEGKERTGQNGWSQVGSVEVIEGRDGKQSESGLENQMEFFFENKKCRPVVERNCTLLNSSCYKSYT</sequence>
<dbReference type="FunFam" id="4.10.1060.10:FF:000001">
    <property type="entry name" value="Nuclear pore complex protein Nup153"/>
    <property type="match status" value="2"/>
</dbReference>
<feature type="region of interest" description="Disordered" evidence="21">
    <location>
        <begin position="1286"/>
        <end position="1354"/>
    </location>
</feature>
<dbReference type="InterPro" id="IPR036443">
    <property type="entry name" value="Znf_RanBP2_sf"/>
</dbReference>
<evidence type="ECO:0000256" key="9">
    <source>
        <dbReference type="ARBA" id="ARBA00022833"/>
    </source>
</evidence>
<keyword evidence="11" id="KW-0811">Translocation</keyword>
<keyword evidence="5" id="KW-0479">Metal-binding</keyword>
<dbReference type="PANTHER" id="PTHR23193">
    <property type="entry name" value="NUCLEAR PORE COMPLEX PROTEIN NUP"/>
    <property type="match status" value="1"/>
</dbReference>
<feature type="compositionally biased region" description="Low complexity" evidence="21">
    <location>
        <begin position="162"/>
        <end position="172"/>
    </location>
</feature>
<gene>
    <name evidence="23" type="ORF">RUM43_002490</name>
</gene>
<keyword evidence="13" id="KW-0906">Nuclear pore complex</keyword>
<evidence type="ECO:0000256" key="17">
    <source>
        <dbReference type="ARBA" id="ARBA00068609"/>
    </source>
</evidence>
<evidence type="ECO:0000256" key="20">
    <source>
        <dbReference type="PROSITE-ProRule" id="PRU00322"/>
    </source>
</evidence>
<reference evidence="23 24" key="1">
    <citation type="submission" date="2023-10" db="EMBL/GenBank/DDBJ databases">
        <title>Genomes of two closely related lineages of the louse Polyplax serrata with different host specificities.</title>
        <authorList>
            <person name="Martinu J."/>
            <person name="Tarabai H."/>
            <person name="Stefka J."/>
            <person name="Hypsa V."/>
        </authorList>
    </citation>
    <scope>NUCLEOTIDE SEQUENCE [LARGE SCALE GENOMIC DNA]</scope>
    <source>
        <strain evidence="23">HR10_N</strain>
    </source>
</reference>
<dbReference type="GO" id="GO:0006606">
    <property type="term" value="P:protein import into nucleus"/>
    <property type="evidence" value="ECO:0007669"/>
    <property type="project" value="TreeGrafter"/>
</dbReference>
<dbReference type="GO" id="GO:0005643">
    <property type="term" value="C:nuclear pore"/>
    <property type="evidence" value="ECO:0007669"/>
    <property type="project" value="UniProtKB-SubCell"/>
</dbReference>
<evidence type="ECO:0000256" key="5">
    <source>
        <dbReference type="ARBA" id="ARBA00022723"/>
    </source>
</evidence>
<keyword evidence="15" id="KW-0539">Nucleus</keyword>
<evidence type="ECO:0000256" key="4">
    <source>
        <dbReference type="ARBA" id="ARBA00022448"/>
    </source>
</evidence>
<feature type="compositionally biased region" description="Polar residues" evidence="21">
    <location>
        <begin position="1192"/>
        <end position="1201"/>
    </location>
</feature>
<feature type="region of interest" description="Disordered" evidence="21">
    <location>
        <begin position="1402"/>
        <end position="1507"/>
    </location>
</feature>
<keyword evidence="7 20" id="KW-0863">Zinc-finger</keyword>
<evidence type="ECO:0000313" key="24">
    <source>
        <dbReference type="Proteomes" id="UP001372834"/>
    </source>
</evidence>